<protein>
    <submittedName>
        <fullName evidence="2">Uncharacterized protein</fullName>
    </submittedName>
</protein>
<accession>A0A8C3S2B6</accession>
<keyword evidence="3" id="KW-1185">Reference proteome</keyword>
<proteinExistence type="predicted"/>
<sequence>IGNTTSCCVSSSTKLGTNAHSQLDSYHPKPTLSHEDMGCNLQHISNWENRDGKRVPAQGELGKSPYSFPRARKIYATSNNRSIPREMQPP</sequence>
<dbReference type="Ensembl" id="ENSCSRT00000008857.1">
    <property type="protein sequence ID" value="ENSCSRP00000008561.1"/>
    <property type="gene ID" value="ENSCSRG00000006391.1"/>
</dbReference>
<evidence type="ECO:0000313" key="3">
    <source>
        <dbReference type="Proteomes" id="UP000694403"/>
    </source>
</evidence>
<evidence type="ECO:0000313" key="2">
    <source>
        <dbReference type="Ensembl" id="ENSCSRP00000008561.1"/>
    </source>
</evidence>
<name>A0A8C3S2B6_CHESE</name>
<reference evidence="2" key="1">
    <citation type="submission" date="2025-05" db="UniProtKB">
        <authorList>
            <consortium name="Ensembl"/>
        </authorList>
    </citation>
    <scope>IDENTIFICATION</scope>
</reference>
<organism evidence="2 3">
    <name type="scientific">Chelydra serpentina</name>
    <name type="common">Snapping turtle</name>
    <name type="synonym">Testudo serpentina</name>
    <dbReference type="NCBI Taxonomy" id="8475"/>
    <lineage>
        <taxon>Eukaryota</taxon>
        <taxon>Metazoa</taxon>
        <taxon>Chordata</taxon>
        <taxon>Craniata</taxon>
        <taxon>Vertebrata</taxon>
        <taxon>Euteleostomi</taxon>
        <taxon>Archelosauria</taxon>
        <taxon>Testudinata</taxon>
        <taxon>Testudines</taxon>
        <taxon>Cryptodira</taxon>
        <taxon>Durocryptodira</taxon>
        <taxon>Americhelydia</taxon>
        <taxon>Chelydroidea</taxon>
        <taxon>Chelydridae</taxon>
        <taxon>Chelydra</taxon>
    </lineage>
</organism>
<feature type="region of interest" description="Disordered" evidence="1">
    <location>
        <begin position="1"/>
        <end position="22"/>
    </location>
</feature>
<dbReference type="AlphaFoldDB" id="A0A8C3S2B6"/>
<dbReference type="Ensembl" id="ENSCSRT00000005735.1">
    <property type="protein sequence ID" value="ENSCSRP00000005562.1"/>
    <property type="gene ID" value="ENSCSRG00000004179.1"/>
</dbReference>
<evidence type="ECO:0000256" key="1">
    <source>
        <dbReference type="SAM" id="MobiDB-lite"/>
    </source>
</evidence>
<dbReference type="Proteomes" id="UP000694403">
    <property type="component" value="Unplaced"/>
</dbReference>